<evidence type="ECO:0000313" key="2">
    <source>
        <dbReference type="EMBL" id="PMP69826.1"/>
    </source>
</evidence>
<sequence>MKNLLTIFFLLSLFAFAHAETFFVKIALNENSYITLNFNSLDDINIDTRVKFIARMIREPFIDISAISKDYYNIKVKEGFKQDNKIITQYELIPIKKDRFSQIINTSGNLIVRREVYDTNHKLMYSYGYTEKIPDIQPTKKDLKETNLEKDTLVYKGFQGKLIKKLEDGTIHYIFNDGLNKFSLFIRKNLNDVQTTKSLIYGNYLLSKKIDNIQYTVIGTIPFEEMEKFLSYIVATDKKQ</sequence>
<dbReference type="Gene3D" id="3.30.200.100">
    <property type="entry name" value="MucB/RseB, C-terminal domain"/>
    <property type="match status" value="1"/>
</dbReference>
<keyword evidence="1" id="KW-0732">Signal</keyword>
<dbReference type="EMBL" id="PNIN01000062">
    <property type="protein sequence ID" value="PMP69826.1"/>
    <property type="molecule type" value="Genomic_DNA"/>
</dbReference>
<dbReference type="Proteomes" id="UP000242881">
    <property type="component" value="Unassembled WGS sequence"/>
</dbReference>
<protein>
    <submittedName>
        <fullName evidence="2">Uncharacterized protein</fullName>
    </submittedName>
</protein>
<reference evidence="2 3" key="1">
    <citation type="submission" date="2018-01" db="EMBL/GenBank/DDBJ databases">
        <title>Metagenomic assembled genomes from two thermal pools in the Uzon Caldera, Kamchatka, Russia.</title>
        <authorList>
            <person name="Wilkins L."/>
            <person name="Ettinger C."/>
        </authorList>
    </citation>
    <scope>NUCLEOTIDE SEQUENCE [LARGE SCALE GENOMIC DNA]</scope>
    <source>
        <strain evidence="2">ZAV-05</strain>
    </source>
</reference>
<dbReference type="InterPro" id="IPR038484">
    <property type="entry name" value="MucB/RseB_C_sf"/>
</dbReference>
<evidence type="ECO:0000256" key="1">
    <source>
        <dbReference type="SAM" id="SignalP"/>
    </source>
</evidence>
<comment type="caution">
    <text evidence="2">The sequence shown here is derived from an EMBL/GenBank/DDBJ whole genome shotgun (WGS) entry which is preliminary data.</text>
</comment>
<name>A0A2J6WHH5_9BACT</name>
<dbReference type="AlphaFoldDB" id="A0A2J6WHH5"/>
<accession>A0A2J6WHH5</accession>
<organism evidence="2 3">
    <name type="scientific">Calditerrivibrio nitroreducens</name>
    <dbReference type="NCBI Taxonomy" id="477976"/>
    <lineage>
        <taxon>Bacteria</taxon>
        <taxon>Pseudomonadati</taxon>
        <taxon>Deferribacterota</taxon>
        <taxon>Deferribacteres</taxon>
        <taxon>Deferribacterales</taxon>
        <taxon>Calditerrivibrionaceae</taxon>
    </lineage>
</organism>
<evidence type="ECO:0000313" key="3">
    <source>
        <dbReference type="Proteomes" id="UP000242881"/>
    </source>
</evidence>
<gene>
    <name evidence="2" type="ORF">C0187_06215</name>
</gene>
<feature type="chain" id="PRO_5014463566" evidence="1">
    <location>
        <begin position="20"/>
        <end position="240"/>
    </location>
</feature>
<proteinExistence type="predicted"/>
<feature type="signal peptide" evidence="1">
    <location>
        <begin position="1"/>
        <end position="19"/>
    </location>
</feature>